<accession>A0ACA9RBP8</accession>
<comment type="caution">
    <text evidence="1">The sequence shown here is derived from an EMBL/GenBank/DDBJ whole genome shotgun (WGS) entry which is preliminary data.</text>
</comment>
<evidence type="ECO:0000313" key="1">
    <source>
        <dbReference type="EMBL" id="CAG8785230.1"/>
    </source>
</evidence>
<gene>
    <name evidence="1" type="ORF">RPERSI_LOCUS18186</name>
</gene>
<reference evidence="1" key="1">
    <citation type="submission" date="2021-06" db="EMBL/GenBank/DDBJ databases">
        <authorList>
            <person name="Kallberg Y."/>
            <person name="Tangrot J."/>
            <person name="Rosling A."/>
        </authorList>
    </citation>
    <scope>NUCLEOTIDE SEQUENCE</scope>
    <source>
        <strain evidence="1">MA461A</strain>
    </source>
</reference>
<proteinExistence type="predicted"/>
<evidence type="ECO:0000313" key="2">
    <source>
        <dbReference type="Proteomes" id="UP000789920"/>
    </source>
</evidence>
<feature type="non-terminal residue" evidence="1">
    <location>
        <position position="1"/>
    </location>
</feature>
<dbReference type="EMBL" id="CAJVQC010047769">
    <property type="protein sequence ID" value="CAG8785230.1"/>
    <property type="molecule type" value="Genomic_DNA"/>
</dbReference>
<organism evidence="1 2">
    <name type="scientific">Racocetra persica</name>
    <dbReference type="NCBI Taxonomy" id="160502"/>
    <lineage>
        <taxon>Eukaryota</taxon>
        <taxon>Fungi</taxon>
        <taxon>Fungi incertae sedis</taxon>
        <taxon>Mucoromycota</taxon>
        <taxon>Glomeromycotina</taxon>
        <taxon>Glomeromycetes</taxon>
        <taxon>Diversisporales</taxon>
        <taxon>Gigasporaceae</taxon>
        <taxon>Racocetra</taxon>
    </lineage>
</organism>
<keyword evidence="2" id="KW-1185">Reference proteome</keyword>
<name>A0ACA9RBP8_9GLOM</name>
<feature type="non-terminal residue" evidence="1">
    <location>
        <position position="40"/>
    </location>
</feature>
<sequence>LSVLGIFDKNADCSLKTENQKDQPSRKGKKAWRKNVDITE</sequence>
<protein>
    <submittedName>
        <fullName evidence="1">17245_t:CDS:1</fullName>
    </submittedName>
</protein>
<dbReference type="Proteomes" id="UP000789920">
    <property type="component" value="Unassembled WGS sequence"/>
</dbReference>